<accession>A0A9D4CLV1</accession>
<dbReference type="EMBL" id="JAIWYP010000012">
    <property type="protein sequence ID" value="KAH3727367.1"/>
    <property type="molecule type" value="Genomic_DNA"/>
</dbReference>
<dbReference type="AlphaFoldDB" id="A0A9D4CLV1"/>
<gene>
    <name evidence="1" type="ORF">DPMN_053301</name>
</gene>
<reference evidence="1" key="1">
    <citation type="journal article" date="2019" name="bioRxiv">
        <title>The Genome of the Zebra Mussel, Dreissena polymorpha: A Resource for Invasive Species Research.</title>
        <authorList>
            <person name="McCartney M.A."/>
            <person name="Auch B."/>
            <person name="Kono T."/>
            <person name="Mallez S."/>
            <person name="Zhang Y."/>
            <person name="Obille A."/>
            <person name="Becker A."/>
            <person name="Abrahante J.E."/>
            <person name="Garbe J."/>
            <person name="Badalamenti J.P."/>
            <person name="Herman A."/>
            <person name="Mangelson H."/>
            <person name="Liachko I."/>
            <person name="Sullivan S."/>
            <person name="Sone E.D."/>
            <person name="Koren S."/>
            <person name="Silverstein K.A.T."/>
            <person name="Beckman K.B."/>
            <person name="Gohl D.M."/>
        </authorList>
    </citation>
    <scope>NUCLEOTIDE SEQUENCE</scope>
    <source>
        <strain evidence="1">Duluth1</strain>
        <tissue evidence="1">Whole animal</tissue>
    </source>
</reference>
<evidence type="ECO:0000313" key="1">
    <source>
        <dbReference type="EMBL" id="KAH3727367.1"/>
    </source>
</evidence>
<sequence>MQIPRISGVALILSKSTKRALICWKAHGSRVMAATFHTQTKRINVNLTQCYTRQ</sequence>
<comment type="caution">
    <text evidence="1">The sequence shown here is derived from an EMBL/GenBank/DDBJ whole genome shotgun (WGS) entry which is preliminary data.</text>
</comment>
<protein>
    <submittedName>
        <fullName evidence="1">Uncharacterized protein</fullName>
    </submittedName>
</protein>
<organism evidence="1 2">
    <name type="scientific">Dreissena polymorpha</name>
    <name type="common">Zebra mussel</name>
    <name type="synonym">Mytilus polymorpha</name>
    <dbReference type="NCBI Taxonomy" id="45954"/>
    <lineage>
        <taxon>Eukaryota</taxon>
        <taxon>Metazoa</taxon>
        <taxon>Spiralia</taxon>
        <taxon>Lophotrochozoa</taxon>
        <taxon>Mollusca</taxon>
        <taxon>Bivalvia</taxon>
        <taxon>Autobranchia</taxon>
        <taxon>Heteroconchia</taxon>
        <taxon>Euheterodonta</taxon>
        <taxon>Imparidentia</taxon>
        <taxon>Neoheterodontei</taxon>
        <taxon>Myida</taxon>
        <taxon>Dreissenoidea</taxon>
        <taxon>Dreissenidae</taxon>
        <taxon>Dreissena</taxon>
    </lineage>
</organism>
<keyword evidence="2" id="KW-1185">Reference proteome</keyword>
<evidence type="ECO:0000313" key="2">
    <source>
        <dbReference type="Proteomes" id="UP000828390"/>
    </source>
</evidence>
<dbReference type="Proteomes" id="UP000828390">
    <property type="component" value="Unassembled WGS sequence"/>
</dbReference>
<proteinExistence type="predicted"/>
<name>A0A9D4CLV1_DREPO</name>
<reference evidence="1" key="2">
    <citation type="submission" date="2020-11" db="EMBL/GenBank/DDBJ databases">
        <authorList>
            <person name="McCartney M.A."/>
            <person name="Auch B."/>
            <person name="Kono T."/>
            <person name="Mallez S."/>
            <person name="Becker A."/>
            <person name="Gohl D.M."/>
            <person name="Silverstein K.A.T."/>
            <person name="Koren S."/>
            <person name="Bechman K.B."/>
            <person name="Herman A."/>
            <person name="Abrahante J.E."/>
            <person name="Garbe J."/>
        </authorList>
    </citation>
    <scope>NUCLEOTIDE SEQUENCE</scope>
    <source>
        <strain evidence="1">Duluth1</strain>
        <tissue evidence="1">Whole animal</tissue>
    </source>
</reference>